<accession>A0A3L7A9V9</accession>
<protein>
    <submittedName>
        <fullName evidence="2">Uncharacterized protein</fullName>
    </submittedName>
</protein>
<reference evidence="2 3" key="1">
    <citation type="submission" date="2018-10" db="EMBL/GenBank/DDBJ databases">
        <authorList>
            <person name="Li J."/>
        </authorList>
    </citation>
    <scope>NUCLEOTIDE SEQUENCE [LARGE SCALE GENOMIC DNA]</scope>
    <source>
        <strain evidence="2 3">IF 016277</strain>
    </source>
</reference>
<organism evidence="2 3">
    <name type="scientific">Mycetocola tolaasinivorans</name>
    <dbReference type="NCBI Taxonomy" id="76635"/>
    <lineage>
        <taxon>Bacteria</taxon>
        <taxon>Bacillati</taxon>
        <taxon>Actinomycetota</taxon>
        <taxon>Actinomycetes</taxon>
        <taxon>Micrococcales</taxon>
        <taxon>Microbacteriaceae</taxon>
        <taxon>Mycetocola</taxon>
    </lineage>
</organism>
<keyword evidence="3" id="KW-1185">Reference proteome</keyword>
<evidence type="ECO:0000313" key="3">
    <source>
        <dbReference type="Proteomes" id="UP000272503"/>
    </source>
</evidence>
<proteinExistence type="predicted"/>
<evidence type="ECO:0000313" key="2">
    <source>
        <dbReference type="EMBL" id="RLP76411.1"/>
    </source>
</evidence>
<name>A0A3L7A9V9_9MICO</name>
<evidence type="ECO:0000256" key="1">
    <source>
        <dbReference type="SAM" id="Phobius"/>
    </source>
</evidence>
<keyword evidence="1" id="KW-0472">Membrane</keyword>
<keyword evidence="1" id="KW-1133">Transmembrane helix</keyword>
<sequence length="188" mass="19404">MLALKQRSHTTPHLFAGLRRVLLGALAMFCAVLLFTPMEATEASWSDEEAVAGTLGALTLPTVQAPITCVKSNTPVLGGGLLSTMVDISWAAPAGMPAGAYYQVTASRVGVTGVAPMDPITESTINIKLGLLGDPLGLLLGTSGTLKLTVQVVLLKPDGSVGWTSPPSVERTFTYTAPTFILGGGYGC</sequence>
<dbReference type="EMBL" id="RCUX01000004">
    <property type="protein sequence ID" value="RLP76411.1"/>
    <property type="molecule type" value="Genomic_DNA"/>
</dbReference>
<dbReference type="AlphaFoldDB" id="A0A3L7A9V9"/>
<feature type="transmembrane region" description="Helical" evidence="1">
    <location>
        <begin position="21"/>
        <end position="38"/>
    </location>
</feature>
<keyword evidence="1" id="KW-0812">Transmembrane</keyword>
<gene>
    <name evidence="2" type="ORF">D9V32_05965</name>
</gene>
<comment type="caution">
    <text evidence="2">The sequence shown here is derived from an EMBL/GenBank/DDBJ whole genome shotgun (WGS) entry which is preliminary data.</text>
</comment>
<dbReference type="Proteomes" id="UP000272503">
    <property type="component" value="Unassembled WGS sequence"/>
</dbReference>